<protein>
    <recommendedName>
        <fullName evidence="11">Uridylate kinase</fullName>
        <shortName evidence="11">UK</shortName>
        <ecNumber evidence="11">2.7.4.22</ecNumber>
    </recommendedName>
    <alternativeName>
        <fullName evidence="11">Uridine monophosphate kinase</fullName>
        <shortName evidence="11">UMP kinase</shortName>
        <shortName evidence="11">UMPK</shortName>
    </alternativeName>
</protein>
<feature type="binding site" evidence="11">
    <location>
        <begin position="113"/>
        <end position="119"/>
    </location>
    <ligand>
        <name>UMP</name>
        <dbReference type="ChEBI" id="CHEBI:57865"/>
    </ligand>
</feature>
<dbReference type="Proteomes" id="UP000185744">
    <property type="component" value="Unassembled WGS sequence"/>
</dbReference>
<evidence type="ECO:0000259" key="12">
    <source>
        <dbReference type="Pfam" id="PF00696"/>
    </source>
</evidence>
<comment type="subcellular location">
    <subcellularLocation>
        <location evidence="1 11">Cytoplasm</location>
    </subcellularLocation>
</comment>
<comment type="similarity">
    <text evidence="3 11">Belongs to the UMP kinase family.</text>
</comment>
<keyword evidence="7 11" id="KW-0418">Kinase</keyword>
<dbReference type="InterPro" id="IPR036393">
    <property type="entry name" value="AceGlu_kinase-like_sf"/>
</dbReference>
<comment type="pathway">
    <text evidence="2 11">Pyrimidine metabolism; CTP biosynthesis via de novo pathway; UDP from UMP (UMPK route): step 1/1.</text>
</comment>
<dbReference type="GO" id="GO:0005524">
    <property type="term" value="F:ATP binding"/>
    <property type="evidence" value="ECO:0007669"/>
    <property type="project" value="UniProtKB-KW"/>
</dbReference>
<dbReference type="InParanoid" id="A0A1Q6DV72"/>
<feature type="binding site" evidence="11">
    <location>
        <position position="44"/>
    </location>
    <ligand>
        <name>ATP</name>
        <dbReference type="ChEBI" id="CHEBI:30616"/>
    </ligand>
</feature>
<feature type="binding site" evidence="11">
    <location>
        <position position="65"/>
    </location>
    <ligand>
        <name>UMP</name>
        <dbReference type="ChEBI" id="CHEBI:57865"/>
    </ligand>
</feature>
<organism evidence="13 14">
    <name type="scientific">Methanohalarchaeum thermophilum</name>
    <dbReference type="NCBI Taxonomy" id="1903181"/>
    <lineage>
        <taxon>Archaea</taxon>
        <taxon>Methanobacteriati</taxon>
        <taxon>Methanobacteriota</taxon>
        <taxon>Methanonatronarchaeia</taxon>
        <taxon>Methanonatronarchaeales</taxon>
        <taxon>Methanonatronarchaeaceae</taxon>
        <taxon>Candidatus Methanohalarchaeum</taxon>
    </lineage>
</organism>
<dbReference type="PIRSF" id="PIRSF005650">
    <property type="entry name" value="Uridylate_kin"/>
    <property type="match status" value="1"/>
</dbReference>
<comment type="activity regulation">
    <text evidence="11">Inhibited by UTP.</text>
</comment>
<dbReference type="GO" id="GO:0005737">
    <property type="term" value="C:cytoplasm"/>
    <property type="evidence" value="ECO:0007669"/>
    <property type="project" value="UniProtKB-SubCell"/>
</dbReference>
<comment type="caution">
    <text evidence="13">The sequence shown here is derived from an EMBL/GenBank/DDBJ whole genome shotgun (WGS) entry which is preliminary data.</text>
</comment>
<evidence type="ECO:0000256" key="2">
    <source>
        <dbReference type="ARBA" id="ARBA00004791"/>
    </source>
</evidence>
<evidence type="ECO:0000256" key="7">
    <source>
        <dbReference type="ARBA" id="ARBA00022777"/>
    </source>
</evidence>
<keyword evidence="9 11" id="KW-0665">Pyrimidine biosynthesis</keyword>
<keyword evidence="5 11" id="KW-0808">Transferase</keyword>
<evidence type="ECO:0000313" key="13">
    <source>
        <dbReference type="EMBL" id="OKY78243.1"/>
    </source>
</evidence>
<dbReference type="Gene3D" id="3.40.1160.10">
    <property type="entry name" value="Acetylglutamate kinase-like"/>
    <property type="match status" value="1"/>
</dbReference>
<feature type="binding site" evidence="11">
    <location>
        <position position="148"/>
    </location>
    <ligand>
        <name>ATP</name>
        <dbReference type="ChEBI" id="CHEBI:30616"/>
    </ligand>
</feature>
<dbReference type="InterPro" id="IPR011818">
    <property type="entry name" value="Uridylate_kinase_arch/spir"/>
</dbReference>
<feature type="binding site" evidence="11">
    <location>
        <begin position="9"/>
        <end position="10"/>
    </location>
    <ligand>
        <name>ATP</name>
        <dbReference type="ChEBI" id="CHEBI:30616"/>
    </ligand>
</feature>
<sequence>MSLVINIGGSILAPDLDEKRFREFADTLIEISKKEQVFVVTGGGSAARDYIKVARDLGANEAVCDKIGIDVTRLNARLLISALDNKAYSEPPESYKDAENAMALNKIVVMGGIVPGQSTDAVTTILAEYIQADLIIFATSVDGVYTSDPSINEEAEKLENISPKELVDISMKIENKAGANAVVDPLASKILERSKIPAIVLNGKDPEKIKKAALENDHNGTLIK</sequence>
<evidence type="ECO:0000256" key="3">
    <source>
        <dbReference type="ARBA" id="ARBA00007614"/>
    </source>
</evidence>
<keyword evidence="6 11" id="KW-0547">Nucleotide-binding</keyword>
<evidence type="ECO:0000256" key="6">
    <source>
        <dbReference type="ARBA" id="ARBA00022741"/>
    </source>
</evidence>
<feature type="binding site" evidence="11">
    <location>
        <position position="139"/>
    </location>
    <ligand>
        <name>ATP</name>
        <dbReference type="ChEBI" id="CHEBI:30616"/>
    </ligand>
</feature>
<keyword evidence="14" id="KW-1185">Reference proteome</keyword>
<keyword evidence="4 11" id="KW-0963">Cytoplasm</keyword>
<dbReference type="EC" id="2.7.4.22" evidence="11"/>
<comment type="subunit">
    <text evidence="11">Homohexamer.</text>
</comment>
<reference evidence="13" key="1">
    <citation type="submission" date="2016-12" db="EMBL/GenBank/DDBJ databases">
        <title>Discovery of methanogenic haloarchaea.</title>
        <authorList>
            <person name="Sorokin D.Y."/>
            <person name="Makarova K.S."/>
            <person name="Abbas B."/>
            <person name="Ferrer M."/>
            <person name="Golyshin P.N."/>
        </authorList>
    </citation>
    <scope>NUCLEOTIDE SEQUENCE [LARGE SCALE GENOMIC DNA]</scope>
    <source>
        <strain evidence="13">HMET1</strain>
    </source>
</reference>
<dbReference type="PANTHER" id="PTHR42833:SF4">
    <property type="entry name" value="URIDYLATE KINASE PUMPKIN, CHLOROPLASTIC"/>
    <property type="match status" value="1"/>
</dbReference>
<dbReference type="InterPro" id="IPR011817">
    <property type="entry name" value="Uridylate_kinase"/>
</dbReference>
<comment type="function">
    <text evidence="11">Catalyzes the reversible phosphorylation of UMP to UDP.</text>
</comment>
<dbReference type="GO" id="GO:0033862">
    <property type="term" value="F:UMP kinase activity"/>
    <property type="evidence" value="ECO:0007669"/>
    <property type="project" value="UniProtKB-EC"/>
</dbReference>
<accession>A0A1Q6DV72</accession>
<evidence type="ECO:0000256" key="5">
    <source>
        <dbReference type="ARBA" id="ARBA00022679"/>
    </source>
</evidence>
<comment type="caution">
    <text evidence="11">Lacks conserved residue(s) required for the propagation of feature annotation.</text>
</comment>
<name>A0A1Q6DV72_METT1</name>
<feature type="binding site" evidence="11">
    <location>
        <position position="48"/>
    </location>
    <ligand>
        <name>ATP</name>
        <dbReference type="ChEBI" id="CHEBI:30616"/>
    </ligand>
</feature>
<evidence type="ECO:0000256" key="4">
    <source>
        <dbReference type="ARBA" id="ARBA00022490"/>
    </source>
</evidence>
<evidence type="ECO:0000256" key="9">
    <source>
        <dbReference type="ARBA" id="ARBA00022975"/>
    </source>
</evidence>
<proteinExistence type="inferred from homology"/>
<keyword evidence="8 11" id="KW-0067">ATP-binding</keyword>
<evidence type="ECO:0000256" key="11">
    <source>
        <dbReference type="HAMAP-Rule" id="MF_01220"/>
    </source>
</evidence>
<evidence type="ECO:0000256" key="1">
    <source>
        <dbReference type="ARBA" id="ARBA00004496"/>
    </source>
</evidence>
<dbReference type="Pfam" id="PF00696">
    <property type="entry name" value="AA_kinase"/>
    <property type="match status" value="1"/>
</dbReference>
<feature type="domain" description="Aspartate/glutamate/uridylate kinase" evidence="12">
    <location>
        <begin position="2"/>
        <end position="202"/>
    </location>
</feature>
<evidence type="ECO:0000313" key="14">
    <source>
        <dbReference type="Proteomes" id="UP000185744"/>
    </source>
</evidence>
<dbReference type="NCBIfam" id="TIGR02076">
    <property type="entry name" value="pyrH_arch"/>
    <property type="match status" value="1"/>
</dbReference>
<dbReference type="UniPathway" id="UPA00159">
    <property type="reaction ID" value="UER00275"/>
</dbReference>
<dbReference type="GO" id="GO:0044210">
    <property type="term" value="P:'de novo' CTP biosynthetic process"/>
    <property type="evidence" value="ECO:0007669"/>
    <property type="project" value="UniProtKB-UniRule"/>
</dbReference>
<dbReference type="InterPro" id="IPR001048">
    <property type="entry name" value="Asp/Glu/Uridylate_kinase"/>
</dbReference>
<comment type="catalytic activity">
    <reaction evidence="10 11">
        <text>UMP + ATP = UDP + ADP</text>
        <dbReference type="Rhea" id="RHEA:24400"/>
        <dbReference type="ChEBI" id="CHEBI:30616"/>
        <dbReference type="ChEBI" id="CHEBI:57865"/>
        <dbReference type="ChEBI" id="CHEBI:58223"/>
        <dbReference type="ChEBI" id="CHEBI:456216"/>
        <dbReference type="EC" id="2.7.4.22"/>
    </reaction>
</comment>
<dbReference type="STRING" id="1903181.BTN85_0730"/>
<dbReference type="PANTHER" id="PTHR42833">
    <property type="entry name" value="URIDYLATE KINASE"/>
    <property type="match status" value="1"/>
</dbReference>
<dbReference type="CDD" id="cd04253">
    <property type="entry name" value="AAK_UMPK-PyrH-Pf"/>
    <property type="match status" value="1"/>
</dbReference>
<dbReference type="EMBL" id="MSDW01000001">
    <property type="protein sequence ID" value="OKY78243.1"/>
    <property type="molecule type" value="Genomic_DNA"/>
</dbReference>
<dbReference type="AlphaFoldDB" id="A0A1Q6DV72"/>
<evidence type="ECO:0000256" key="8">
    <source>
        <dbReference type="ARBA" id="ARBA00022840"/>
    </source>
</evidence>
<dbReference type="FunCoup" id="A0A1Q6DV72">
    <property type="interactions" value="131"/>
</dbReference>
<gene>
    <name evidence="11" type="primary">pyrH</name>
    <name evidence="13" type="ORF">BTN85_0730</name>
</gene>
<dbReference type="HAMAP" id="MF_01220_A">
    <property type="entry name" value="PyrH_A"/>
    <property type="match status" value="1"/>
</dbReference>
<feature type="binding site" evidence="11">
    <location>
        <position position="145"/>
    </location>
    <ligand>
        <name>ATP</name>
        <dbReference type="ChEBI" id="CHEBI:30616"/>
    </ligand>
</feature>
<dbReference type="SUPFAM" id="SSF53633">
    <property type="entry name" value="Carbamate kinase-like"/>
    <property type="match status" value="1"/>
</dbReference>
<dbReference type="GO" id="GO:0006225">
    <property type="term" value="P:UDP biosynthetic process"/>
    <property type="evidence" value="ECO:0007669"/>
    <property type="project" value="TreeGrafter"/>
</dbReference>
<feature type="binding site" evidence="11">
    <location>
        <position position="43"/>
    </location>
    <ligand>
        <name>UMP</name>
        <dbReference type="ChEBI" id="CHEBI:57865"/>
    </ligand>
</feature>
<evidence type="ECO:0000256" key="10">
    <source>
        <dbReference type="ARBA" id="ARBA00047767"/>
    </source>
</evidence>